<dbReference type="PROSITE" id="PS51257">
    <property type="entry name" value="PROKAR_LIPOPROTEIN"/>
    <property type="match status" value="1"/>
</dbReference>
<feature type="signal peptide" evidence="1">
    <location>
        <begin position="1"/>
        <end position="20"/>
    </location>
</feature>
<reference evidence="2 3" key="1">
    <citation type="submission" date="2022-09" db="EMBL/GenBank/DDBJ databases">
        <title>Draft genome of isolate Be4.</title>
        <authorList>
            <person name="Sanchez-Castro I."/>
            <person name="Martinez-Rodriguez P."/>
            <person name="Descostes M."/>
            <person name="Merroun M."/>
        </authorList>
    </citation>
    <scope>NUCLEOTIDE SEQUENCE [LARGE SCALE GENOMIC DNA]</scope>
    <source>
        <strain evidence="2 3">Be4</strain>
    </source>
</reference>
<gene>
    <name evidence="2" type="ORF">N0K08_13360</name>
</gene>
<organism evidence="2 3">
    <name type="scientific">Acidovorax bellezanensis</name>
    <dbReference type="NCBI Taxonomy" id="2976702"/>
    <lineage>
        <taxon>Bacteria</taxon>
        <taxon>Pseudomonadati</taxon>
        <taxon>Pseudomonadota</taxon>
        <taxon>Betaproteobacteria</taxon>
        <taxon>Burkholderiales</taxon>
        <taxon>Comamonadaceae</taxon>
        <taxon>Acidovorax</taxon>
    </lineage>
</organism>
<comment type="caution">
    <text evidence="2">The sequence shown here is derived from an EMBL/GenBank/DDBJ whole genome shotgun (WGS) entry which is preliminary data.</text>
</comment>
<dbReference type="Proteomes" id="UP001525968">
    <property type="component" value="Unassembled WGS sequence"/>
</dbReference>
<feature type="chain" id="PRO_5045170505" evidence="1">
    <location>
        <begin position="21"/>
        <end position="188"/>
    </location>
</feature>
<protein>
    <submittedName>
        <fullName evidence="2">DUF1439 domain-containing protein</fullName>
    </submittedName>
</protein>
<evidence type="ECO:0000313" key="2">
    <source>
        <dbReference type="EMBL" id="MCT9811632.1"/>
    </source>
</evidence>
<dbReference type="Gene3D" id="3.15.10.40">
    <property type="entry name" value="Uncharacterised protein PF07273, DUF1439"/>
    <property type="match status" value="1"/>
</dbReference>
<dbReference type="EMBL" id="JAODYH010000005">
    <property type="protein sequence ID" value="MCT9811632.1"/>
    <property type="molecule type" value="Genomic_DNA"/>
</dbReference>
<evidence type="ECO:0000313" key="3">
    <source>
        <dbReference type="Proteomes" id="UP001525968"/>
    </source>
</evidence>
<evidence type="ECO:0000256" key="1">
    <source>
        <dbReference type="SAM" id="SignalP"/>
    </source>
</evidence>
<accession>A0ABT2PMB9</accession>
<name>A0ABT2PMB9_9BURK</name>
<dbReference type="RefSeq" id="WP_261500868.1">
    <property type="nucleotide sequence ID" value="NZ_JAODYH010000005.1"/>
</dbReference>
<keyword evidence="1" id="KW-0732">Signal</keyword>
<proteinExistence type="predicted"/>
<keyword evidence="3" id="KW-1185">Reference proteome</keyword>
<sequence>MLRRRFLLSSLVSTALLSTACSGKSVPRHVIVSAEKLQQAVAQRFPRQYPVAGLLQLQLQAPSLQLLPESNLIKAQIATSLSGPVLKQGYGGRMEVDFALRYEASDRTVRAQSITVHRLELDGLPPALAEMLSTYGGGIAAQALDGVVLYQMQDKDLALMDALDMQPGAMRVTPQGLEIALDRKPQAR</sequence>